<evidence type="ECO:0000313" key="3">
    <source>
        <dbReference type="EMBL" id="GGL56875.1"/>
    </source>
</evidence>
<dbReference type="SUPFAM" id="SSF55031">
    <property type="entry name" value="Bacterial exopeptidase dimerisation domain"/>
    <property type="match status" value="1"/>
</dbReference>
<dbReference type="GO" id="GO:0046872">
    <property type="term" value="F:metal ion binding"/>
    <property type="evidence" value="ECO:0007669"/>
    <property type="project" value="UniProtKB-KW"/>
</dbReference>
<dbReference type="InterPro" id="IPR002933">
    <property type="entry name" value="Peptidase_M20"/>
</dbReference>
<feature type="domain" description="Peptidase M20 dimerisation" evidence="2">
    <location>
        <begin position="192"/>
        <end position="289"/>
    </location>
</feature>
<dbReference type="PIRSF" id="PIRSF005962">
    <property type="entry name" value="Pept_M20D_amidohydro"/>
    <property type="match status" value="1"/>
</dbReference>
<dbReference type="SUPFAM" id="SSF53187">
    <property type="entry name" value="Zn-dependent exopeptidases"/>
    <property type="match status" value="1"/>
</dbReference>
<feature type="binding site" evidence="1">
    <location>
        <position position="108"/>
    </location>
    <ligand>
        <name>Mn(2+)</name>
        <dbReference type="ChEBI" id="CHEBI:29035"/>
        <label>2</label>
    </ligand>
</feature>
<feature type="binding site" evidence="1">
    <location>
        <position position="106"/>
    </location>
    <ligand>
        <name>Mn(2+)</name>
        <dbReference type="ChEBI" id="CHEBI:29035"/>
        <label>2</label>
    </ligand>
</feature>
<dbReference type="PANTHER" id="PTHR11014:SF63">
    <property type="entry name" value="METALLOPEPTIDASE, PUTATIVE (AFU_ORTHOLOGUE AFUA_6G09600)-RELATED"/>
    <property type="match status" value="1"/>
</dbReference>
<organism evidence="3 4">
    <name type="scientific">Sporolactobacillus putidus</name>
    <dbReference type="NCBI Taxonomy" id="492735"/>
    <lineage>
        <taxon>Bacteria</taxon>
        <taxon>Bacillati</taxon>
        <taxon>Bacillota</taxon>
        <taxon>Bacilli</taxon>
        <taxon>Bacillales</taxon>
        <taxon>Sporolactobacillaceae</taxon>
        <taxon>Sporolactobacillus</taxon>
    </lineage>
</organism>
<keyword evidence="1" id="KW-0464">Manganese</keyword>
<feature type="binding site" evidence="1">
    <location>
        <position position="168"/>
    </location>
    <ligand>
        <name>Mn(2+)</name>
        <dbReference type="ChEBI" id="CHEBI:29035"/>
        <label>2</label>
    </ligand>
</feature>
<dbReference type="InterPro" id="IPR036264">
    <property type="entry name" value="Bact_exopeptidase_dim_dom"/>
</dbReference>
<reference evidence="3" key="2">
    <citation type="submission" date="2020-09" db="EMBL/GenBank/DDBJ databases">
        <authorList>
            <person name="Sun Q."/>
            <person name="Ohkuma M."/>
        </authorList>
    </citation>
    <scope>NUCLEOTIDE SEQUENCE</scope>
    <source>
        <strain evidence="3">JCM 15325</strain>
    </source>
</reference>
<dbReference type="PANTHER" id="PTHR11014">
    <property type="entry name" value="PEPTIDASE M20 FAMILY MEMBER"/>
    <property type="match status" value="1"/>
</dbReference>
<feature type="binding site" evidence="1">
    <location>
        <position position="142"/>
    </location>
    <ligand>
        <name>Mn(2+)</name>
        <dbReference type="ChEBI" id="CHEBI:29035"/>
        <label>2</label>
    </ligand>
</feature>
<dbReference type="InterPro" id="IPR011650">
    <property type="entry name" value="Peptidase_M20_dimer"/>
</dbReference>
<proteinExistence type="predicted"/>
<dbReference type="GO" id="GO:0016787">
    <property type="term" value="F:hydrolase activity"/>
    <property type="evidence" value="ECO:0007669"/>
    <property type="project" value="InterPro"/>
</dbReference>
<evidence type="ECO:0000256" key="1">
    <source>
        <dbReference type="PIRSR" id="PIRSR005962-1"/>
    </source>
</evidence>
<gene>
    <name evidence="3" type="ORF">GCM10007968_21070</name>
</gene>
<dbReference type="Pfam" id="PF07687">
    <property type="entry name" value="M20_dimer"/>
    <property type="match status" value="1"/>
</dbReference>
<reference evidence="3" key="1">
    <citation type="journal article" date="2014" name="Int. J. Syst. Evol. Microbiol.">
        <title>Complete genome sequence of Corynebacterium casei LMG S-19264T (=DSM 44701T), isolated from a smear-ripened cheese.</title>
        <authorList>
            <consortium name="US DOE Joint Genome Institute (JGI-PGF)"/>
            <person name="Walter F."/>
            <person name="Albersmeier A."/>
            <person name="Kalinowski J."/>
            <person name="Ruckert C."/>
        </authorList>
    </citation>
    <scope>NUCLEOTIDE SEQUENCE</scope>
    <source>
        <strain evidence="3">JCM 15325</strain>
    </source>
</reference>
<dbReference type="Proteomes" id="UP000654670">
    <property type="component" value="Unassembled WGS sequence"/>
</dbReference>
<comment type="cofactor">
    <cofactor evidence="1">
        <name>Mn(2+)</name>
        <dbReference type="ChEBI" id="CHEBI:29035"/>
    </cofactor>
    <text evidence="1">The Mn(2+) ion enhances activity.</text>
</comment>
<name>A0A917S4F1_9BACL</name>
<dbReference type="Gene3D" id="3.30.70.360">
    <property type="match status" value="1"/>
</dbReference>
<dbReference type="EMBL" id="BMOK01000008">
    <property type="protein sequence ID" value="GGL56875.1"/>
    <property type="molecule type" value="Genomic_DNA"/>
</dbReference>
<dbReference type="RefSeq" id="WP_188803116.1">
    <property type="nucleotide sequence ID" value="NZ_BMOK01000008.1"/>
</dbReference>
<dbReference type="NCBIfam" id="TIGR01891">
    <property type="entry name" value="amidohydrolases"/>
    <property type="match status" value="1"/>
</dbReference>
<protein>
    <submittedName>
        <fullName evidence="3">Peptidase</fullName>
    </submittedName>
</protein>
<dbReference type="InterPro" id="IPR017439">
    <property type="entry name" value="Amidohydrolase"/>
</dbReference>
<dbReference type="Gene3D" id="3.40.630.10">
    <property type="entry name" value="Zn peptidases"/>
    <property type="match status" value="1"/>
</dbReference>
<dbReference type="Pfam" id="PF01546">
    <property type="entry name" value="Peptidase_M20"/>
    <property type="match status" value="1"/>
</dbReference>
<dbReference type="AlphaFoldDB" id="A0A917S4F1"/>
<evidence type="ECO:0000313" key="4">
    <source>
        <dbReference type="Proteomes" id="UP000654670"/>
    </source>
</evidence>
<keyword evidence="1" id="KW-0479">Metal-binding</keyword>
<keyword evidence="4" id="KW-1185">Reference proteome</keyword>
<feature type="binding site" evidence="1">
    <location>
        <position position="367"/>
    </location>
    <ligand>
        <name>Mn(2+)</name>
        <dbReference type="ChEBI" id="CHEBI:29035"/>
        <label>2</label>
    </ligand>
</feature>
<comment type="caution">
    <text evidence="3">The sequence shown here is derived from an EMBL/GenBank/DDBJ whole genome shotgun (WGS) entry which is preliminary data.</text>
</comment>
<accession>A0A917S4F1</accession>
<evidence type="ECO:0000259" key="2">
    <source>
        <dbReference type="Pfam" id="PF07687"/>
    </source>
</evidence>
<sequence>MTQIVENSVLAEAKNIQDWVEKYRMDFHRHPELSHEEFRTSKVVAEVLEKLGIEVHHVGPTGLVGILKGKFDGKVIALRADMDALPIHEQTGLPFTSENPGKMHACGHDNHISMLLGAARLLSEKKEQLHGTVKFLFQPAEEVAEGAKEMVNAGVLENPHVDYAFGMHIWSDVPVGQVVMPTGAFMASADLWKLKIKGQSSHGSAPWQGHDALVCAAAVVQNLQTIVSRVHDVRTPIVINIGTLKAGERFNVTPGIAEMDGMNRAFDANARKQIPKWMEKVIKNTCASYDCDYEFDYNFLCAATTNDEKLTPLAQKAVRKIVGDKNLVNWEKIMGSEDFSAYSEKVPTTFMLLGCRNEENGCCFSQHSEHYNADQRALPIGVSAFVQTTLDFLSE</sequence>